<protein>
    <submittedName>
        <fullName evidence="3">XRE family transcriptional regulator</fullName>
    </submittedName>
</protein>
<accession>A0A502CWK4</accession>
<gene>
    <name evidence="3" type="ORF">EAH86_09720</name>
</gene>
<dbReference type="Proteomes" id="UP000317722">
    <property type="component" value="Unassembled WGS sequence"/>
</dbReference>
<dbReference type="Gene3D" id="1.10.260.40">
    <property type="entry name" value="lambda repressor-like DNA-binding domains"/>
    <property type="match status" value="1"/>
</dbReference>
<dbReference type="OrthoDB" id="513181at2"/>
<dbReference type="PANTHER" id="PTHR46797:SF1">
    <property type="entry name" value="METHYLPHOSPHONATE SYNTHASE"/>
    <property type="match status" value="1"/>
</dbReference>
<reference evidence="3 4" key="1">
    <citation type="journal article" date="2019" name="Environ. Microbiol.">
        <title>Species interactions and distinct microbial communities in high Arctic permafrost affected cryosols are associated with the CH4 and CO2 gas fluxes.</title>
        <authorList>
            <person name="Altshuler I."/>
            <person name="Hamel J."/>
            <person name="Turney S."/>
            <person name="Magnuson E."/>
            <person name="Levesque R."/>
            <person name="Greer C."/>
            <person name="Whyte L.G."/>
        </authorList>
    </citation>
    <scope>NUCLEOTIDE SEQUENCE [LARGE SCALE GENOMIC DNA]</scope>
    <source>
        <strain evidence="3 4">S9.3A</strain>
    </source>
</reference>
<dbReference type="InterPro" id="IPR050807">
    <property type="entry name" value="TransReg_Diox_bact_type"/>
</dbReference>
<evidence type="ECO:0000259" key="2">
    <source>
        <dbReference type="PROSITE" id="PS50943"/>
    </source>
</evidence>
<dbReference type="CDD" id="cd00093">
    <property type="entry name" value="HTH_XRE"/>
    <property type="match status" value="1"/>
</dbReference>
<dbReference type="PROSITE" id="PS50943">
    <property type="entry name" value="HTH_CROC1"/>
    <property type="match status" value="1"/>
</dbReference>
<keyword evidence="4" id="KW-1185">Reference proteome</keyword>
<dbReference type="GO" id="GO:0003700">
    <property type="term" value="F:DNA-binding transcription factor activity"/>
    <property type="evidence" value="ECO:0007669"/>
    <property type="project" value="TreeGrafter"/>
</dbReference>
<sequence length="114" mass="12534">MTVDALTYGPRIRAARERRGLKQRPLAVASGLSQPVLHRLEAAERTATVPELIRIAAALGTTLGDLTGHSPVRDRLVFAARTNDDAAAEEMKERLAYYLEMDAYFDELGYSATT</sequence>
<organism evidence="3 4">
    <name type="scientific">Pedococcus bigeumensis</name>
    <dbReference type="NCBI Taxonomy" id="433644"/>
    <lineage>
        <taxon>Bacteria</taxon>
        <taxon>Bacillati</taxon>
        <taxon>Actinomycetota</taxon>
        <taxon>Actinomycetes</taxon>
        <taxon>Micrococcales</taxon>
        <taxon>Intrasporangiaceae</taxon>
        <taxon>Pedococcus</taxon>
    </lineage>
</organism>
<dbReference type="RefSeq" id="WP_140739753.1">
    <property type="nucleotide sequence ID" value="NZ_RCZM01000003.1"/>
</dbReference>
<dbReference type="SMART" id="SM00530">
    <property type="entry name" value="HTH_XRE"/>
    <property type="match status" value="1"/>
</dbReference>
<evidence type="ECO:0000313" key="3">
    <source>
        <dbReference type="EMBL" id="TPG17044.1"/>
    </source>
</evidence>
<dbReference type="AlphaFoldDB" id="A0A502CWK4"/>
<comment type="caution">
    <text evidence="3">The sequence shown here is derived from an EMBL/GenBank/DDBJ whole genome shotgun (WGS) entry which is preliminary data.</text>
</comment>
<feature type="domain" description="HTH cro/C1-type" evidence="2">
    <location>
        <begin position="12"/>
        <end position="66"/>
    </location>
</feature>
<dbReference type="InterPro" id="IPR001387">
    <property type="entry name" value="Cro/C1-type_HTH"/>
</dbReference>
<dbReference type="EMBL" id="RCZM01000003">
    <property type="protein sequence ID" value="TPG17044.1"/>
    <property type="molecule type" value="Genomic_DNA"/>
</dbReference>
<dbReference type="Pfam" id="PF01381">
    <property type="entry name" value="HTH_3"/>
    <property type="match status" value="1"/>
</dbReference>
<evidence type="ECO:0000256" key="1">
    <source>
        <dbReference type="ARBA" id="ARBA00023125"/>
    </source>
</evidence>
<proteinExistence type="predicted"/>
<evidence type="ECO:0000313" key="4">
    <source>
        <dbReference type="Proteomes" id="UP000317722"/>
    </source>
</evidence>
<dbReference type="SUPFAM" id="SSF47413">
    <property type="entry name" value="lambda repressor-like DNA-binding domains"/>
    <property type="match status" value="1"/>
</dbReference>
<dbReference type="GO" id="GO:0003677">
    <property type="term" value="F:DNA binding"/>
    <property type="evidence" value="ECO:0007669"/>
    <property type="project" value="UniProtKB-KW"/>
</dbReference>
<dbReference type="PANTHER" id="PTHR46797">
    <property type="entry name" value="HTH-TYPE TRANSCRIPTIONAL REGULATOR"/>
    <property type="match status" value="1"/>
</dbReference>
<dbReference type="InterPro" id="IPR010982">
    <property type="entry name" value="Lambda_DNA-bd_dom_sf"/>
</dbReference>
<dbReference type="GO" id="GO:0005829">
    <property type="term" value="C:cytosol"/>
    <property type="evidence" value="ECO:0007669"/>
    <property type="project" value="TreeGrafter"/>
</dbReference>
<name>A0A502CWK4_9MICO</name>
<keyword evidence="1" id="KW-0238">DNA-binding</keyword>